<dbReference type="RefSeq" id="WP_027123555.1">
    <property type="nucleotide sequence ID" value="NZ_CP103423.1"/>
</dbReference>
<organism evidence="2 3">
    <name type="scientific">Mesomycoplasma molare</name>
    <dbReference type="NCBI Taxonomy" id="171288"/>
    <lineage>
        <taxon>Bacteria</taxon>
        <taxon>Bacillati</taxon>
        <taxon>Mycoplasmatota</taxon>
        <taxon>Mycoplasmoidales</taxon>
        <taxon>Metamycoplasmataceae</taxon>
        <taxon>Mesomycoplasma</taxon>
    </lineage>
</organism>
<reference evidence="2" key="1">
    <citation type="submission" date="2022-08" db="EMBL/GenBank/DDBJ databases">
        <title>Complete genome sequence of Mycoplasma molare type strain H 542.</title>
        <authorList>
            <person name="Spergser J."/>
        </authorList>
    </citation>
    <scope>NUCLEOTIDE SEQUENCE</scope>
    <source>
        <strain evidence="2">H 542</strain>
    </source>
</reference>
<sequence length="73" mass="8741">MRISLIITLFLFAFFWFFFLIRSWIKRRRNGIPWINGRMTIFQKAILLFSSLIAGGIILAISEIYTKGIIWIW</sequence>
<feature type="transmembrane region" description="Helical" evidence="1">
    <location>
        <begin position="6"/>
        <end position="25"/>
    </location>
</feature>
<accession>A0ABY5TWX3</accession>
<keyword evidence="1" id="KW-0812">Transmembrane</keyword>
<evidence type="ECO:0000313" key="3">
    <source>
        <dbReference type="Proteomes" id="UP001058364"/>
    </source>
</evidence>
<dbReference type="EMBL" id="CP103423">
    <property type="protein sequence ID" value="UWD34486.1"/>
    <property type="molecule type" value="Genomic_DNA"/>
</dbReference>
<gene>
    <name evidence="2" type="ORF">NX772_01490</name>
</gene>
<dbReference type="Proteomes" id="UP001058364">
    <property type="component" value="Chromosome"/>
</dbReference>
<evidence type="ECO:0000256" key="1">
    <source>
        <dbReference type="SAM" id="Phobius"/>
    </source>
</evidence>
<name>A0ABY5TWX3_9BACT</name>
<keyword evidence="3" id="KW-1185">Reference proteome</keyword>
<feature type="transmembrane region" description="Helical" evidence="1">
    <location>
        <begin position="46"/>
        <end position="65"/>
    </location>
</feature>
<protein>
    <submittedName>
        <fullName evidence="2">Uncharacterized protein</fullName>
    </submittedName>
</protein>
<evidence type="ECO:0000313" key="2">
    <source>
        <dbReference type="EMBL" id="UWD34486.1"/>
    </source>
</evidence>
<proteinExistence type="predicted"/>
<keyword evidence="1" id="KW-1133">Transmembrane helix</keyword>
<keyword evidence="1" id="KW-0472">Membrane</keyword>